<accession>A0A1Q4L898</accession>
<feature type="transmembrane region" description="Helical" evidence="1">
    <location>
        <begin position="6"/>
        <end position="27"/>
    </location>
</feature>
<keyword evidence="1" id="KW-0812">Transmembrane</keyword>
<dbReference type="Proteomes" id="UP000186535">
    <property type="component" value="Unassembled WGS sequence"/>
</dbReference>
<comment type="caution">
    <text evidence="2">The sequence shown here is derived from an EMBL/GenBank/DDBJ whole genome shotgun (WGS) entry which is preliminary data.</text>
</comment>
<proteinExistence type="predicted"/>
<protein>
    <submittedName>
        <fullName evidence="2">Uncharacterized protein</fullName>
    </submittedName>
</protein>
<organism evidence="2 3">
    <name type="scientific">Bacillus cereus</name>
    <dbReference type="NCBI Taxonomy" id="1396"/>
    <lineage>
        <taxon>Bacteria</taxon>
        <taxon>Bacillati</taxon>
        <taxon>Bacillota</taxon>
        <taxon>Bacilli</taxon>
        <taxon>Bacillales</taxon>
        <taxon>Bacillaceae</taxon>
        <taxon>Bacillus</taxon>
        <taxon>Bacillus cereus group</taxon>
    </lineage>
</organism>
<keyword evidence="1" id="KW-0472">Membrane</keyword>
<sequence>MDTGSLIISLISALGTLVSAVFVFLTYKVYKKSLDTRLNVISEIEDEEEERYDHRFYLRNYEEFLGLEFGGEGFPHEDFHHSKKKWSLNIENKGDFPATDVKLKYRINIYNTEITYGIDQSDVIDHQEAVFVWSEKEISIQYLPPGGSYSVPLIYLEGKFPRATVEIEYFKCNENSFIKKRVEVDSYEHPSMYFLADSVAHKKFVGIAAFKVKKDVS</sequence>
<evidence type="ECO:0000313" key="3">
    <source>
        <dbReference type="Proteomes" id="UP000186535"/>
    </source>
</evidence>
<evidence type="ECO:0000313" key="2">
    <source>
        <dbReference type="EMBL" id="OKA34703.1"/>
    </source>
</evidence>
<keyword evidence="1" id="KW-1133">Transmembrane helix</keyword>
<gene>
    <name evidence="2" type="ORF">BJR07_23125</name>
</gene>
<dbReference type="EMBL" id="MPON01000010">
    <property type="protein sequence ID" value="OKA34703.1"/>
    <property type="molecule type" value="Genomic_DNA"/>
</dbReference>
<dbReference type="AlphaFoldDB" id="A0A1Q4L898"/>
<evidence type="ECO:0000256" key="1">
    <source>
        <dbReference type="SAM" id="Phobius"/>
    </source>
</evidence>
<reference evidence="2 3" key="1">
    <citation type="submission" date="2016-11" db="EMBL/GenBank/DDBJ databases">
        <title>Identification of Bacillus cereus isolated from egg-white.</title>
        <authorList>
            <person name="Soni A."/>
            <person name="Oey I."/>
            <person name="Silcock P."/>
            <person name="Bremer P."/>
        </authorList>
    </citation>
    <scope>NUCLEOTIDE SEQUENCE [LARGE SCALE GENOMIC DNA]</scope>
    <source>
        <strain evidence="2 3">NZAS03</strain>
    </source>
</reference>
<dbReference type="RefSeq" id="WP_073518711.1">
    <property type="nucleotide sequence ID" value="NZ_MPOM01000003.1"/>
</dbReference>
<name>A0A1Q4L898_BACCE</name>